<dbReference type="EMBL" id="JAZHXI010000012">
    <property type="protein sequence ID" value="KAL2065204.1"/>
    <property type="molecule type" value="Genomic_DNA"/>
</dbReference>
<dbReference type="InterPro" id="IPR036291">
    <property type="entry name" value="NAD(P)-bd_dom_sf"/>
</dbReference>
<dbReference type="Gene3D" id="3.30.360.10">
    <property type="entry name" value="Dihydrodipicolinate Reductase, domain 2"/>
    <property type="match status" value="1"/>
</dbReference>
<protein>
    <recommendedName>
        <fullName evidence="1">Gfo/Idh/MocA-like oxidoreductase N-terminal domain-containing protein</fullName>
    </recommendedName>
</protein>
<reference evidence="2 3" key="1">
    <citation type="journal article" date="2024" name="Commun. Biol.">
        <title>Comparative genomic analysis of thermophilic fungi reveals convergent evolutionary adaptations and gene losses.</title>
        <authorList>
            <person name="Steindorff A.S."/>
            <person name="Aguilar-Pontes M.V."/>
            <person name="Robinson A.J."/>
            <person name="Andreopoulos B."/>
            <person name="LaButti K."/>
            <person name="Kuo A."/>
            <person name="Mondo S."/>
            <person name="Riley R."/>
            <person name="Otillar R."/>
            <person name="Haridas S."/>
            <person name="Lipzen A."/>
            <person name="Grimwood J."/>
            <person name="Schmutz J."/>
            <person name="Clum A."/>
            <person name="Reid I.D."/>
            <person name="Moisan M.C."/>
            <person name="Butler G."/>
            <person name="Nguyen T.T.M."/>
            <person name="Dewar K."/>
            <person name="Conant G."/>
            <person name="Drula E."/>
            <person name="Henrissat B."/>
            <person name="Hansel C."/>
            <person name="Singer S."/>
            <person name="Hutchinson M.I."/>
            <person name="de Vries R.P."/>
            <person name="Natvig D.O."/>
            <person name="Powell A.J."/>
            <person name="Tsang A."/>
            <person name="Grigoriev I.V."/>
        </authorList>
    </citation>
    <scope>NUCLEOTIDE SEQUENCE [LARGE SCALE GENOMIC DNA]</scope>
    <source>
        <strain evidence="2 3">CBS 494.80</strain>
    </source>
</reference>
<dbReference type="SUPFAM" id="SSF51735">
    <property type="entry name" value="NAD(P)-binding Rossmann-fold domains"/>
    <property type="match status" value="1"/>
</dbReference>
<gene>
    <name evidence="2" type="ORF">VTL71DRAFT_2873</name>
</gene>
<proteinExistence type="predicted"/>
<name>A0ABR4C5K9_9HELO</name>
<dbReference type="Gene3D" id="3.40.50.720">
    <property type="entry name" value="NAD(P)-binding Rossmann-like Domain"/>
    <property type="match status" value="1"/>
</dbReference>
<dbReference type="PANTHER" id="PTHR42840:SF7">
    <property type="entry name" value="BINDING ROSSMANN FOLD OXIDOREDUCTASE, PUTATIVE (AFU_ORTHOLOGUE AFUA_4G10190)-RELATED"/>
    <property type="match status" value="1"/>
</dbReference>
<accession>A0ABR4C5K9</accession>
<feature type="domain" description="Gfo/Idh/MocA-like oxidoreductase N-terminal" evidence="1">
    <location>
        <begin position="10"/>
        <end position="133"/>
    </location>
</feature>
<evidence type="ECO:0000313" key="2">
    <source>
        <dbReference type="EMBL" id="KAL2065204.1"/>
    </source>
</evidence>
<dbReference type="PANTHER" id="PTHR42840">
    <property type="entry name" value="NAD(P)-BINDING ROSSMANN-FOLD SUPERFAMILY PROTEIN-RELATED"/>
    <property type="match status" value="1"/>
</dbReference>
<organism evidence="2 3">
    <name type="scientific">Oculimacula yallundae</name>
    <dbReference type="NCBI Taxonomy" id="86028"/>
    <lineage>
        <taxon>Eukaryota</taxon>
        <taxon>Fungi</taxon>
        <taxon>Dikarya</taxon>
        <taxon>Ascomycota</taxon>
        <taxon>Pezizomycotina</taxon>
        <taxon>Leotiomycetes</taxon>
        <taxon>Helotiales</taxon>
        <taxon>Ploettnerulaceae</taxon>
        <taxon>Oculimacula</taxon>
    </lineage>
</organism>
<dbReference type="InterPro" id="IPR000683">
    <property type="entry name" value="Gfo/Idh/MocA-like_OxRdtase_N"/>
</dbReference>
<keyword evidence="3" id="KW-1185">Reference proteome</keyword>
<comment type="caution">
    <text evidence="2">The sequence shown here is derived from an EMBL/GenBank/DDBJ whole genome shotgun (WGS) entry which is preliminary data.</text>
</comment>
<dbReference type="Proteomes" id="UP001595075">
    <property type="component" value="Unassembled WGS sequence"/>
</dbReference>
<evidence type="ECO:0000313" key="3">
    <source>
        <dbReference type="Proteomes" id="UP001595075"/>
    </source>
</evidence>
<sequence>MKEPGQVTILRIGIIGLGEIAQVSHILNLNNLSDYFTITYLCHASKQAIEHCSKKVAGGAPKLTSNAEELIASPDVDVVLVCCVNAFHASYAILALQQNKYVLVEKPLALNYRDIDAIIEAEKHSRGKVFVGYQRRYAEAFLDAVDEVATLEKIEYIRVKDIIGPNSSFVGQSGTYPKTFTDFESEAAAKMVSMEEEMVKEALVRDYGLTTIPDSMSMFRILTGLGVHDLSSLRELVGMPTAVLGASLQWPIWNVLLQYKDFPVSYESGIINVPSFDANIEIYAKNKIVRVNYDTPYVKGLPVTMTIRERIDGSKGDAFQERIIRKTYEDPFTLQFLEFHRCATEGRTPKTSALDARQDLDLIGMMMRKGFSAKS</sequence>
<dbReference type="Pfam" id="PF01408">
    <property type="entry name" value="GFO_IDH_MocA"/>
    <property type="match status" value="1"/>
</dbReference>
<evidence type="ECO:0000259" key="1">
    <source>
        <dbReference type="Pfam" id="PF01408"/>
    </source>
</evidence>